<reference evidence="2" key="1">
    <citation type="submission" date="2022-10" db="EMBL/GenBank/DDBJ databases">
        <title>Genome assembly of Pristionchus species.</title>
        <authorList>
            <person name="Yoshida K."/>
            <person name="Sommer R.J."/>
        </authorList>
    </citation>
    <scope>NUCLEOTIDE SEQUENCE [LARGE SCALE GENOMIC DNA]</scope>
    <source>
        <strain evidence="2">RS5460</strain>
    </source>
</reference>
<sequence>GKSTHIRAIGEPDVRIRTECRLGVVDLVMQLRGRVHKCDEGEDAEADEREGEEEFLQEGVGGFVEDHEEREDRRRNDSSDHYERVALKLIFE</sequence>
<comment type="caution">
    <text evidence="1">The sequence shown here is derived from an EMBL/GenBank/DDBJ whole genome shotgun (WGS) entry which is preliminary data.</text>
</comment>
<dbReference type="EMBL" id="BTRK01000004">
    <property type="protein sequence ID" value="GMR46741.1"/>
    <property type="molecule type" value="Genomic_DNA"/>
</dbReference>
<dbReference type="Proteomes" id="UP001328107">
    <property type="component" value="Unassembled WGS sequence"/>
</dbReference>
<gene>
    <name evidence="1" type="ORF">PMAYCL1PPCAC_16937</name>
</gene>
<protein>
    <submittedName>
        <fullName evidence="1">Uncharacterized protein</fullName>
    </submittedName>
</protein>
<proteinExistence type="predicted"/>
<feature type="non-terminal residue" evidence="1">
    <location>
        <position position="92"/>
    </location>
</feature>
<organism evidence="1 2">
    <name type="scientific">Pristionchus mayeri</name>
    <dbReference type="NCBI Taxonomy" id="1317129"/>
    <lineage>
        <taxon>Eukaryota</taxon>
        <taxon>Metazoa</taxon>
        <taxon>Ecdysozoa</taxon>
        <taxon>Nematoda</taxon>
        <taxon>Chromadorea</taxon>
        <taxon>Rhabditida</taxon>
        <taxon>Rhabditina</taxon>
        <taxon>Diplogasteromorpha</taxon>
        <taxon>Diplogasteroidea</taxon>
        <taxon>Neodiplogasteridae</taxon>
        <taxon>Pristionchus</taxon>
    </lineage>
</organism>
<keyword evidence="2" id="KW-1185">Reference proteome</keyword>
<accession>A0AAN5I0C8</accession>
<dbReference type="AlphaFoldDB" id="A0AAN5I0C8"/>
<name>A0AAN5I0C8_9BILA</name>
<evidence type="ECO:0000313" key="2">
    <source>
        <dbReference type="Proteomes" id="UP001328107"/>
    </source>
</evidence>
<feature type="non-terminal residue" evidence="1">
    <location>
        <position position="1"/>
    </location>
</feature>
<evidence type="ECO:0000313" key="1">
    <source>
        <dbReference type="EMBL" id="GMR46741.1"/>
    </source>
</evidence>